<feature type="binding site" evidence="6">
    <location>
        <position position="104"/>
    </location>
    <ligand>
        <name>Zn(2+)</name>
        <dbReference type="ChEBI" id="CHEBI:29105"/>
    </ligand>
</feature>
<feature type="domain" description="C2H2-type" evidence="8">
    <location>
        <begin position="624"/>
        <end position="651"/>
    </location>
</feature>
<keyword evidence="3 5" id="KW-0863">Zinc-finger</keyword>
<feature type="domain" description="C2H2-type" evidence="8">
    <location>
        <begin position="567"/>
        <end position="590"/>
    </location>
</feature>
<feature type="domain" description="C2H2-type" evidence="8">
    <location>
        <begin position="381"/>
        <end position="403"/>
    </location>
</feature>
<feature type="domain" description="ZAD" evidence="9">
    <location>
        <begin position="56"/>
        <end position="131"/>
    </location>
</feature>
<dbReference type="SMART" id="SM00868">
    <property type="entry name" value="zf-AD"/>
    <property type="match status" value="2"/>
</dbReference>
<dbReference type="EMBL" id="JAWJWF010000003">
    <property type="protein sequence ID" value="KAK6635368.1"/>
    <property type="molecule type" value="Genomic_DNA"/>
</dbReference>
<feature type="domain" description="C2H2-type" evidence="8">
    <location>
        <begin position="315"/>
        <end position="337"/>
    </location>
</feature>
<accession>A0ABR1B857</accession>
<feature type="domain" description="C2H2-type" evidence="8">
    <location>
        <begin position="596"/>
        <end position="623"/>
    </location>
</feature>
<evidence type="ECO:0000256" key="6">
    <source>
        <dbReference type="PROSITE-ProRule" id="PRU01263"/>
    </source>
</evidence>
<dbReference type="InterPro" id="IPR012934">
    <property type="entry name" value="Znf_AD"/>
</dbReference>
<dbReference type="InterPro" id="IPR013087">
    <property type="entry name" value="Znf_C2H2_type"/>
</dbReference>
<organism evidence="10 11">
    <name type="scientific">Polyplax serrata</name>
    <name type="common">Common mouse louse</name>
    <dbReference type="NCBI Taxonomy" id="468196"/>
    <lineage>
        <taxon>Eukaryota</taxon>
        <taxon>Metazoa</taxon>
        <taxon>Ecdysozoa</taxon>
        <taxon>Arthropoda</taxon>
        <taxon>Hexapoda</taxon>
        <taxon>Insecta</taxon>
        <taxon>Pterygota</taxon>
        <taxon>Neoptera</taxon>
        <taxon>Paraneoptera</taxon>
        <taxon>Psocodea</taxon>
        <taxon>Troctomorpha</taxon>
        <taxon>Phthiraptera</taxon>
        <taxon>Anoplura</taxon>
        <taxon>Polyplacidae</taxon>
        <taxon>Polyplax</taxon>
    </lineage>
</organism>
<reference evidence="10 11" key="1">
    <citation type="submission" date="2023-09" db="EMBL/GenBank/DDBJ databases">
        <title>Genomes of two closely related lineages of the louse Polyplax serrata with different host specificities.</title>
        <authorList>
            <person name="Martinu J."/>
            <person name="Tarabai H."/>
            <person name="Stefka J."/>
            <person name="Hypsa V."/>
        </authorList>
    </citation>
    <scope>NUCLEOTIDE SEQUENCE [LARGE SCALE GENOMIC DNA]</scope>
    <source>
        <strain evidence="10">98ZLc_SE</strain>
    </source>
</reference>
<proteinExistence type="predicted"/>
<feature type="binding site" evidence="6">
    <location>
        <position position="58"/>
    </location>
    <ligand>
        <name>Zn(2+)</name>
        <dbReference type="ChEBI" id="CHEBI:29105"/>
    </ligand>
</feature>
<dbReference type="Pfam" id="PF00096">
    <property type="entry name" value="zf-C2H2"/>
    <property type="match status" value="7"/>
</dbReference>
<keyword evidence="11" id="KW-1185">Reference proteome</keyword>
<feature type="domain" description="C2H2-type" evidence="8">
    <location>
        <begin position="409"/>
        <end position="432"/>
    </location>
</feature>
<feature type="region of interest" description="Disordered" evidence="7">
    <location>
        <begin position="194"/>
        <end position="221"/>
    </location>
</feature>
<evidence type="ECO:0000313" key="10">
    <source>
        <dbReference type="EMBL" id="KAK6635368.1"/>
    </source>
</evidence>
<gene>
    <name evidence="10" type="ORF">RUM44_000619</name>
</gene>
<dbReference type="PROSITE" id="PS50157">
    <property type="entry name" value="ZINC_FINGER_C2H2_2"/>
    <property type="match status" value="11"/>
</dbReference>
<dbReference type="PANTHER" id="PTHR24379">
    <property type="entry name" value="KRAB AND ZINC FINGER DOMAIN-CONTAINING"/>
    <property type="match status" value="1"/>
</dbReference>
<dbReference type="PANTHER" id="PTHR24379:SF121">
    <property type="entry name" value="C2H2-TYPE DOMAIN-CONTAINING PROTEIN"/>
    <property type="match status" value="1"/>
</dbReference>
<evidence type="ECO:0000256" key="1">
    <source>
        <dbReference type="ARBA" id="ARBA00022723"/>
    </source>
</evidence>
<feature type="domain" description="C2H2-type" evidence="8">
    <location>
        <begin position="250"/>
        <end position="277"/>
    </location>
</feature>
<feature type="binding site" evidence="6">
    <location>
        <position position="107"/>
    </location>
    <ligand>
        <name>Zn(2+)</name>
        <dbReference type="ChEBI" id="CHEBI:29105"/>
    </ligand>
</feature>
<dbReference type="Gene3D" id="3.30.160.60">
    <property type="entry name" value="Classic Zinc Finger"/>
    <property type="match status" value="8"/>
</dbReference>
<feature type="compositionally biased region" description="Acidic residues" evidence="7">
    <location>
        <begin position="151"/>
        <end position="162"/>
    </location>
</feature>
<feature type="domain" description="C2H2-type" evidence="8">
    <location>
        <begin position="444"/>
        <end position="471"/>
    </location>
</feature>
<feature type="compositionally biased region" description="Basic and acidic residues" evidence="7">
    <location>
        <begin position="133"/>
        <end position="142"/>
    </location>
</feature>
<dbReference type="SMART" id="SM00355">
    <property type="entry name" value="ZnF_C2H2"/>
    <property type="match status" value="12"/>
</dbReference>
<feature type="domain" description="C2H2-type" evidence="8">
    <location>
        <begin position="680"/>
        <end position="707"/>
    </location>
</feature>
<dbReference type="Pfam" id="PF07776">
    <property type="entry name" value="zf-AD"/>
    <property type="match status" value="1"/>
</dbReference>
<feature type="region of interest" description="Disordered" evidence="7">
    <location>
        <begin position="133"/>
        <end position="172"/>
    </location>
</feature>
<evidence type="ECO:0000256" key="7">
    <source>
        <dbReference type="SAM" id="MobiDB-lite"/>
    </source>
</evidence>
<dbReference type="Gene3D" id="3.40.1800.20">
    <property type="match status" value="1"/>
</dbReference>
<dbReference type="InterPro" id="IPR036236">
    <property type="entry name" value="Znf_C2H2_sf"/>
</dbReference>
<feature type="binding site" evidence="6">
    <location>
        <position position="61"/>
    </location>
    <ligand>
        <name>Zn(2+)</name>
        <dbReference type="ChEBI" id="CHEBI:29105"/>
    </ligand>
</feature>
<feature type="domain" description="C2H2-type" evidence="8">
    <location>
        <begin position="708"/>
        <end position="730"/>
    </location>
</feature>
<keyword evidence="4 6" id="KW-0862">Zinc</keyword>
<feature type="domain" description="C2H2-type" evidence="8">
    <location>
        <begin position="652"/>
        <end position="679"/>
    </location>
</feature>
<sequence length="760" mass="86838">MTEANSKEFDMAVGTSTVLESGMMEGENFYAPIESANESETVAQSHWSGPKNDTGQLCRSCANSSDYLIPIYEGEGLEHQLEYKIQKHLPIQVSSTDTLPLQLCYQCASTLIAWDSMISSCLEADKKLRAMQEAAEEPKTSEVYEGSQIEGDTEMLDSDDEPLISSKSKISEKSKSTPIKKNILLKAKSKTVPVKTEKTAANSKEGEDKERSECSTQEKSESVIMKKRKFPKEMETISVLSPTGALKSIYRCKLCGHKTNRSNNLKTHLQIHKRVVPYKCEQCGKKYQKRQDGKDHLNDIEIVLENDNGQSKKLYKCKLCGHMSNRSYNLKKHLKSHESILDFTCESCGGKCRQSKVKNYHVKEIEVLIMPDRDGKSRKLFQCKICGERFNRITNLRSHITSHKPISILTCKSCGKEYLGEKSLKEHSLNAHGEINATEINFPYKCEYCDQLFTEKATCELHRQTHAGEKPNEPVTKNPAKSRKKREKVKGIGEDQEEGKSAINEDAGEAAGEEGFNTNQEAGKKKIRKEKRKVKNDELDMLENLTNLNENDLIDILSGNEKPSETLICHVCAKEFKKVHLLHAHIRRVHERIVVAKCEICGRDFRDMSNYSSHMKIHSEVKSYICQHCGKCFAQLQGLKIHQRTHTLNFPHLCMVCGRRYRTRQHLDQHASAHSDERPFECNVCGKFFKTRLHLKAHSWIHSDKFRYYCNYCQKGFNNSSHLKLHVKNHHINVSLIEARVPSNLPEPEVIEFYLKNEDF</sequence>
<feature type="region of interest" description="Disordered" evidence="7">
    <location>
        <begin position="464"/>
        <end position="529"/>
    </location>
</feature>
<evidence type="ECO:0000256" key="5">
    <source>
        <dbReference type="PROSITE-ProRule" id="PRU00042"/>
    </source>
</evidence>
<evidence type="ECO:0000259" key="9">
    <source>
        <dbReference type="PROSITE" id="PS51915"/>
    </source>
</evidence>
<dbReference type="SUPFAM" id="SSF57716">
    <property type="entry name" value="Glucocorticoid receptor-like (DNA-binding domain)"/>
    <property type="match status" value="1"/>
</dbReference>
<name>A0ABR1B857_POLSC</name>
<dbReference type="PROSITE" id="PS00028">
    <property type="entry name" value="ZINC_FINGER_C2H2_1"/>
    <property type="match status" value="8"/>
</dbReference>
<evidence type="ECO:0000313" key="11">
    <source>
        <dbReference type="Proteomes" id="UP001359485"/>
    </source>
</evidence>
<keyword evidence="2" id="KW-0677">Repeat</keyword>
<dbReference type="SUPFAM" id="SSF57667">
    <property type="entry name" value="beta-beta-alpha zinc fingers"/>
    <property type="match status" value="8"/>
</dbReference>
<evidence type="ECO:0000256" key="2">
    <source>
        <dbReference type="ARBA" id="ARBA00022737"/>
    </source>
</evidence>
<keyword evidence="1 6" id="KW-0479">Metal-binding</keyword>
<protein>
    <submittedName>
        <fullName evidence="10">Uncharacterized protein</fullName>
    </submittedName>
</protein>
<dbReference type="PROSITE" id="PS51915">
    <property type="entry name" value="ZAD"/>
    <property type="match status" value="1"/>
</dbReference>
<evidence type="ECO:0000256" key="3">
    <source>
        <dbReference type="ARBA" id="ARBA00022771"/>
    </source>
</evidence>
<feature type="compositionally biased region" description="Basic and acidic residues" evidence="7">
    <location>
        <begin position="204"/>
        <end position="221"/>
    </location>
</feature>
<evidence type="ECO:0000256" key="4">
    <source>
        <dbReference type="ARBA" id="ARBA00022833"/>
    </source>
</evidence>
<comment type="caution">
    <text evidence="10">The sequence shown here is derived from an EMBL/GenBank/DDBJ whole genome shotgun (WGS) entry which is preliminary data.</text>
</comment>
<dbReference type="Proteomes" id="UP001359485">
    <property type="component" value="Unassembled WGS sequence"/>
</dbReference>
<evidence type="ECO:0000259" key="8">
    <source>
        <dbReference type="PROSITE" id="PS50157"/>
    </source>
</evidence>